<dbReference type="Proteomes" id="UP000613580">
    <property type="component" value="Unassembled WGS sequence"/>
</dbReference>
<dbReference type="EMBL" id="JACAZE010000007">
    <property type="protein sequence ID" value="KAF7311007.1"/>
    <property type="molecule type" value="Genomic_DNA"/>
</dbReference>
<feature type="region of interest" description="Disordered" evidence="1">
    <location>
        <begin position="1"/>
        <end position="27"/>
    </location>
</feature>
<comment type="caution">
    <text evidence="2">The sequence shown here is derived from an EMBL/GenBank/DDBJ whole genome shotgun (WGS) entry which is preliminary data.</text>
</comment>
<gene>
    <name evidence="2" type="ORF">HMN09_00644100</name>
</gene>
<name>A0A8H6T6S4_MYCCL</name>
<organism evidence="2 3">
    <name type="scientific">Mycena chlorophos</name>
    <name type="common">Agaric fungus</name>
    <name type="synonym">Agaricus chlorophos</name>
    <dbReference type="NCBI Taxonomy" id="658473"/>
    <lineage>
        <taxon>Eukaryota</taxon>
        <taxon>Fungi</taxon>
        <taxon>Dikarya</taxon>
        <taxon>Basidiomycota</taxon>
        <taxon>Agaricomycotina</taxon>
        <taxon>Agaricomycetes</taxon>
        <taxon>Agaricomycetidae</taxon>
        <taxon>Agaricales</taxon>
        <taxon>Marasmiineae</taxon>
        <taxon>Mycenaceae</taxon>
        <taxon>Mycena</taxon>
    </lineage>
</organism>
<protein>
    <submittedName>
        <fullName evidence="2">Uncharacterized protein</fullName>
    </submittedName>
</protein>
<evidence type="ECO:0000256" key="1">
    <source>
        <dbReference type="SAM" id="MobiDB-lite"/>
    </source>
</evidence>
<evidence type="ECO:0000313" key="3">
    <source>
        <dbReference type="Proteomes" id="UP000613580"/>
    </source>
</evidence>
<sequence length="524" mass="56134">MDYDESTAHATPPWRCSESHGELESQEFNAVAQRLPDTFDPERKEPPTQENFPIDFPAQFRGSSAPVFDAAFFNMFPELVEAAVESATDAMASTLREQSAYTTHAVEDAGFLQMEAVDHGAVAPSFSAGGWLHSSSAPPSVAAPRSTPAIPTRFPDAGAGSLSASSSISTSGFSAPPSFVATSTDHLFASPYNLLSTNGQWMTQRAWSAPLLTMSAPAVSVPAVSVPSTGASSIALTADDPALVSIEGLDILVPTGVASCVEHVRGVLAGDALFDNYFSTPTYNEIAQHLESAARSLAEDPEEPIINAEQLALYTPHLLRPPTVLLDFKRRFKSSLKMASSSALKNSTFIVMPTLNPNTGRAFTTSQASQYKIAQWSKLVQGTKVLHFWTDQDGIEHQAPFQGPELRSVIIALARHKYGASHHQSLFKEGSLFPAGLIALGGISVINHIQNLIAKETSPEAATVALKMSDYGVLLTQITQAVATIRASRDHASKFQAYTDEIAADIRRLAFLQVPDVDLGCFGL</sequence>
<evidence type="ECO:0000313" key="2">
    <source>
        <dbReference type="EMBL" id="KAF7311007.1"/>
    </source>
</evidence>
<feature type="region of interest" description="Disordered" evidence="1">
    <location>
        <begin position="137"/>
        <end position="156"/>
    </location>
</feature>
<keyword evidence="3" id="KW-1185">Reference proteome</keyword>
<dbReference type="AlphaFoldDB" id="A0A8H6T6S4"/>
<accession>A0A8H6T6S4</accession>
<proteinExistence type="predicted"/>
<reference evidence="2" key="1">
    <citation type="submission" date="2020-05" db="EMBL/GenBank/DDBJ databases">
        <title>Mycena genomes resolve the evolution of fungal bioluminescence.</title>
        <authorList>
            <person name="Tsai I.J."/>
        </authorList>
    </citation>
    <scope>NUCLEOTIDE SEQUENCE</scope>
    <source>
        <strain evidence="2">110903Hualien_Pintung</strain>
    </source>
</reference>